<dbReference type="Pfam" id="PF15377">
    <property type="entry name" value="DUF4604"/>
    <property type="match status" value="1"/>
</dbReference>
<gene>
    <name evidence="3" type="ORF">CEUTPL_LOCUS4030</name>
</gene>
<organism evidence="3 4">
    <name type="scientific">Ceutorhynchus assimilis</name>
    <name type="common">cabbage seed weevil</name>
    <dbReference type="NCBI Taxonomy" id="467358"/>
    <lineage>
        <taxon>Eukaryota</taxon>
        <taxon>Metazoa</taxon>
        <taxon>Ecdysozoa</taxon>
        <taxon>Arthropoda</taxon>
        <taxon>Hexapoda</taxon>
        <taxon>Insecta</taxon>
        <taxon>Pterygota</taxon>
        <taxon>Neoptera</taxon>
        <taxon>Endopterygota</taxon>
        <taxon>Coleoptera</taxon>
        <taxon>Polyphaga</taxon>
        <taxon>Cucujiformia</taxon>
        <taxon>Curculionidae</taxon>
        <taxon>Ceutorhynchinae</taxon>
        <taxon>Ceutorhynchus</taxon>
    </lineage>
</organism>
<dbReference type="Proteomes" id="UP001152799">
    <property type="component" value="Chromosome 13"/>
</dbReference>
<reference evidence="3" key="1">
    <citation type="submission" date="2022-01" db="EMBL/GenBank/DDBJ databases">
        <authorList>
            <person name="King R."/>
        </authorList>
    </citation>
    <scope>NUCLEOTIDE SEQUENCE</scope>
</reference>
<accession>A0A9N9MEQ6</accession>
<evidence type="ECO:0000313" key="4">
    <source>
        <dbReference type="Proteomes" id="UP001152799"/>
    </source>
</evidence>
<feature type="domain" description="DUF4604" evidence="2">
    <location>
        <begin position="6"/>
        <end position="153"/>
    </location>
</feature>
<feature type="region of interest" description="Disordered" evidence="1">
    <location>
        <begin position="24"/>
        <end position="157"/>
    </location>
</feature>
<feature type="compositionally biased region" description="Basic and acidic residues" evidence="1">
    <location>
        <begin position="35"/>
        <end position="45"/>
    </location>
</feature>
<sequence>MPKKHNIAYVKPDEPSFLRKLKQQIGYKEGPTVNTKREDLERAGDEDFLDGEEEQPQVVVLRPGDLSAQEAAQEKLRLEKEEEEKPADLDAPIVFKKPVKKTTSDSSGTSSDTQKDKEETKTSKRSLDSTDKDKKSKKKLKNNKSLLSFDEEEEEED</sequence>
<feature type="compositionally biased region" description="Basic and acidic residues" evidence="1">
    <location>
        <begin position="113"/>
        <end position="134"/>
    </location>
</feature>
<keyword evidence="4" id="KW-1185">Reference proteome</keyword>
<dbReference type="PANTHER" id="PTHR31195:SF2">
    <property type="entry name" value="GEO02494P1"/>
    <property type="match status" value="1"/>
</dbReference>
<dbReference type="EMBL" id="OU892289">
    <property type="protein sequence ID" value="CAG9763365.1"/>
    <property type="molecule type" value="Genomic_DNA"/>
</dbReference>
<proteinExistence type="predicted"/>
<evidence type="ECO:0000256" key="1">
    <source>
        <dbReference type="SAM" id="MobiDB-lite"/>
    </source>
</evidence>
<evidence type="ECO:0000313" key="3">
    <source>
        <dbReference type="EMBL" id="CAG9763365.1"/>
    </source>
</evidence>
<name>A0A9N9MEQ6_9CUCU</name>
<dbReference type="PANTHER" id="PTHR31195">
    <property type="entry name" value="GEO02494P1"/>
    <property type="match status" value="1"/>
</dbReference>
<dbReference type="OrthoDB" id="10043580at2759"/>
<protein>
    <recommendedName>
        <fullName evidence="2">DUF4604 domain-containing protein</fullName>
    </recommendedName>
</protein>
<evidence type="ECO:0000259" key="2">
    <source>
        <dbReference type="Pfam" id="PF15377"/>
    </source>
</evidence>
<feature type="compositionally biased region" description="Acidic residues" evidence="1">
    <location>
        <begin position="46"/>
        <end position="55"/>
    </location>
</feature>
<dbReference type="AlphaFoldDB" id="A0A9N9MEQ6"/>
<dbReference type="InterPro" id="IPR027911">
    <property type="entry name" value="DUF4604"/>
</dbReference>
<dbReference type="InterPro" id="IPR040219">
    <property type="entry name" value="KIAA1143-like"/>
</dbReference>